<dbReference type="Pfam" id="PF09752">
    <property type="entry name" value="ABHD18"/>
    <property type="match status" value="1"/>
</dbReference>
<dbReference type="InterPro" id="IPR029058">
    <property type="entry name" value="AB_hydrolase_fold"/>
</dbReference>
<dbReference type="PANTHER" id="PTHR13617">
    <property type="entry name" value="PROTEIN ABHD18"/>
    <property type="match status" value="1"/>
</dbReference>
<evidence type="ECO:0000313" key="1">
    <source>
        <dbReference type="Ensembl" id="ENSPNAP00000006298.1"/>
    </source>
</evidence>
<dbReference type="GeneTree" id="ENSGT00390000014635"/>
<dbReference type="Ensembl" id="ENSPNAT00000003817.2">
    <property type="protein sequence ID" value="ENSPNAP00000006298.1"/>
    <property type="gene ID" value="ENSPNAG00000012361.2"/>
</dbReference>
<dbReference type="Proteomes" id="UP001501920">
    <property type="component" value="Chromosome 14"/>
</dbReference>
<dbReference type="SUPFAM" id="SSF53474">
    <property type="entry name" value="alpha/beta-Hydrolases"/>
    <property type="match status" value="1"/>
</dbReference>
<reference evidence="1 2" key="1">
    <citation type="submission" date="2020-10" db="EMBL/GenBank/DDBJ databases">
        <title>Pygocentrus nattereri (red-bellied piranha) genome, fPygNat1, primary haplotype.</title>
        <authorList>
            <person name="Myers G."/>
            <person name="Meyer A."/>
            <person name="Karagic N."/>
            <person name="Pippel M."/>
            <person name="Winkler S."/>
            <person name="Tracey A."/>
            <person name="Wood J."/>
            <person name="Formenti G."/>
            <person name="Howe K."/>
            <person name="Fedrigo O."/>
            <person name="Jarvis E.D."/>
        </authorList>
    </citation>
    <scope>NUCLEOTIDE SEQUENCE [LARGE SCALE GENOMIC DNA]</scope>
</reference>
<dbReference type="AlphaFoldDB" id="A0A3B4C3G5"/>
<dbReference type="OrthoDB" id="9987145at2759"/>
<sequence>MGVSRLDVLYRKLLLTKLFIQGWGRPEDLKRIFEFRKTIGDREKCKHLVPRDYPVFIDKVEDHSDCKIHNGHFISPLEHFVPGILPTESVKARFQFIIPKKWRKHRPVCIHLAGTGDHFFWRRRTLMARPMIKETGMASLLLENPYYGYRKPKDQVRSSLKNVSDLFVMGGALILESAALLHWLEREGYWPLGMTGISMGGHMASLAVTNWPKPIPLIPCLSWTTASSVFTTGVLSKAVNWRELEKQYATHTVYEEEIIHLLEYCGTDSFRMGQDFVRDSPGSFDKLSDLALSSSLLGMSSEQDERVGLRREAAGGGVGASGRDSSLLLEQREGDDLDRMLSAVSSSRPHMDMLHAKNISRGTGQRQSLQRESLCFMKGVMDECTHIANFSVPVDPRLIIIVQAKEDAYVPRTGVRSLQEIWPGCEVRYLDGGHISAYLFKQAIFRQAIYDAFDRFLQKYPML</sequence>
<dbReference type="InterPro" id="IPR019149">
    <property type="entry name" value="ABHD18"/>
</dbReference>
<proteinExistence type="predicted"/>
<gene>
    <name evidence="1" type="primary">ABHD18</name>
</gene>
<dbReference type="GeneID" id="108432437"/>
<reference evidence="1" key="3">
    <citation type="submission" date="2025-09" db="UniProtKB">
        <authorList>
            <consortium name="Ensembl"/>
        </authorList>
    </citation>
    <scope>IDENTIFICATION</scope>
</reference>
<protein>
    <recommendedName>
        <fullName evidence="3">Abhydrolase domain containing 18</fullName>
    </recommendedName>
</protein>
<dbReference type="CTD" id="80167"/>
<organism evidence="1 2">
    <name type="scientific">Pygocentrus nattereri</name>
    <name type="common">Red-bellied piranha</name>
    <dbReference type="NCBI Taxonomy" id="42514"/>
    <lineage>
        <taxon>Eukaryota</taxon>
        <taxon>Metazoa</taxon>
        <taxon>Chordata</taxon>
        <taxon>Craniata</taxon>
        <taxon>Vertebrata</taxon>
        <taxon>Euteleostomi</taxon>
        <taxon>Actinopterygii</taxon>
        <taxon>Neopterygii</taxon>
        <taxon>Teleostei</taxon>
        <taxon>Ostariophysi</taxon>
        <taxon>Characiformes</taxon>
        <taxon>Characoidei</taxon>
        <taxon>Pygocentrus</taxon>
    </lineage>
</organism>
<evidence type="ECO:0000313" key="2">
    <source>
        <dbReference type="Proteomes" id="UP001501920"/>
    </source>
</evidence>
<keyword evidence="2" id="KW-1185">Reference proteome</keyword>
<dbReference type="STRING" id="42514.ENSPNAP00000006298"/>
<evidence type="ECO:0008006" key="3">
    <source>
        <dbReference type="Google" id="ProtNLM"/>
    </source>
</evidence>
<reference evidence="1" key="2">
    <citation type="submission" date="2025-08" db="UniProtKB">
        <authorList>
            <consortium name="Ensembl"/>
        </authorList>
    </citation>
    <scope>IDENTIFICATION</scope>
</reference>
<dbReference type="PANTHER" id="PTHR13617:SF14">
    <property type="entry name" value="PROTEIN ABHD18"/>
    <property type="match status" value="1"/>
</dbReference>
<name>A0A3B4C3G5_PYGNA</name>
<dbReference type="RefSeq" id="XP_017561748.1">
    <property type="nucleotide sequence ID" value="XM_017706259.2"/>
</dbReference>
<dbReference type="Gene3D" id="3.40.50.1820">
    <property type="entry name" value="alpha/beta hydrolase"/>
    <property type="match status" value="1"/>
</dbReference>
<accession>A0A3B4C3G5</accession>